<dbReference type="OrthoDB" id="1505307at2759"/>
<sequence length="71" mass="8156">MWIPTANMRMVKTPKKIMVWTKMALPLVVKLPNSTGRVWPGSWKRRPGESSMKSSHPIRTGAQSNMIDRYT</sequence>
<dbReference type="EMBL" id="JXTC01000043">
    <property type="protein sequence ID" value="PON95762.1"/>
    <property type="molecule type" value="Genomic_DNA"/>
</dbReference>
<feature type="region of interest" description="Disordered" evidence="1">
    <location>
        <begin position="38"/>
        <end position="71"/>
    </location>
</feature>
<dbReference type="AlphaFoldDB" id="A0A2P5FD82"/>
<gene>
    <name evidence="2" type="ORF">TorRG33x02_085910</name>
</gene>
<feature type="compositionally biased region" description="Polar residues" evidence="1">
    <location>
        <begin position="61"/>
        <end position="71"/>
    </location>
</feature>
<evidence type="ECO:0000256" key="1">
    <source>
        <dbReference type="SAM" id="MobiDB-lite"/>
    </source>
</evidence>
<proteinExistence type="predicted"/>
<accession>A0A2P5FD82</accession>
<comment type="caution">
    <text evidence="2">The sequence shown here is derived from an EMBL/GenBank/DDBJ whole genome shotgun (WGS) entry which is preliminary data.</text>
</comment>
<dbReference type="InParanoid" id="A0A2P5FD82"/>
<evidence type="ECO:0000313" key="3">
    <source>
        <dbReference type="Proteomes" id="UP000237000"/>
    </source>
</evidence>
<keyword evidence="3" id="KW-1185">Reference proteome</keyword>
<protein>
    <submittedName>
        <fullName evidence="2">Uncharacterized protein</fullName>
    </submittedName>
</protein>
<reference evidence="3" key="1">
    <citation type="submission" date="2016-06" db="EMBL/GenBank/DDBJ databases">
        <title>Parallel loss of symbiosis genes in relatives of nitrogen-fixing non-legume Parasponia.</title>
        <authorList>
            <person name="Van Velzen R."/>
            <person name="Holmer R."/>
            <person name="Bu F."/>
            <person name="Rutten L."/>
            <person name="Van Zeijl A."/>
            <person name="Liu W."/>
            <person name="Santuari L."/>
            <person name="Cao Q."/>
            <person name="Sharma T."/>
            <person name="Shen D."/>
            <person name="Roswanjaya Y."/>
            <person name="Wardhani T."/>
            <person name="Kalhor M.S."/>
            <person name="Jansen J."/>
            <person name="Van den Hoogen J."/>
            <person name="Gungor B."/>
            <person name="Hartog M."/>
            <person name="Hontelez J."/>
            <person name="Verver J."/>
            <person name="Yang W.-C."/>
            <person name="Schijlen E."/>
            <person name="Repin R."/>
            <person name="Schilthuizen M."/>
            <person name="Schranz E."/>
            <person name="Heidstra R."/>
            <person name="Miyata K."/>
            <person name="Fedorova E."/>
            <person name="Kohlen W."/>
            <person name="Bisseling T."/>
            <person name="Smit S."/>
            <person name="Geurts R."/>
        </authorList>
    </citation>
    <scope>NUCLEOTIDE SEQUENCE [LARGE SCALE GENOMIC DNA]</scope>
    <source>
        <strain evidence="3">cv. RG33-2</strain>
    </source>
</reference>
<dbReference type="Proteomes" id="UP000237000">
    <property type="component" value="Unassembled WGS sequence"/>
</dbReference>
<name>A0A2P5FD82_TREOI</name>
<organism evidence="2 3">
    <name type="scientific">Trema orientale</name>
    <name type="common">Charcoal tree</name>
    <name type="synonym">Celtis orientalis</name>
    <dbReference type="NCBI Taxonomy" id="63057"/>
    <lineage>
        <taxon>Eukaryota</taxon>
        <taxon>Viridiplantae</taxon>
        <taxon>Streptophyta</taxon>
        <taxon>Embryophyta</taxon>
        <taxon>Tracheophyta</taxon>
        <taxon>Spermatophyta</taxon>
        <taxon>Magnoliopsida</taxon>
        <taxon>eudicotyledons</taxon>
        <taxon>Gunneridae</taxon>
        <taxon>Pentapetalae</taxon>
        <taxon>rosids</taxon>
        <taxon>fabids</taxon>
        <taxon>Rosales</taxon>
        <taxon>Cannabaceae</taxon>
        <taxon>Trema</taxon>
    </lineage>
</organism>
<evidence type="ECO:0000313" key="2">
    <source>
        <dbReference type="EMBL" id="PON95762.1"/>
    </source>
</evidence>